<comment type="caution">
    <text evidence="1">The sequence shown here is derived from an EMBL/GenBank/DDBJ whole genome shotgun (WGS) entry which is preliminary data.</text>
</comment>
<dbReference type="Gene3D" id="2.60.40.10">
    <property type="entry name" value="Immunoglobulins"/>
    <property type="match status" value="1"/>
</dbReference>
<gene>
    <name evidence="1" type="ORF">E7Z79_00055</name>
</gene>
<dbReference type="EMBL" id="SUTK01000001">
    <property type="protein sequence ID" value="MBE6500823.1"/>
    <property type="molecule type" value="Genomic_DNA"/>
</dbReference>
<dbReference type="RefSeq" id="WP_303737978.1">
    <property type="nucleotide sequence ID" value="NZ_SUTK01000001.1"/>
</dbReference>
<protein>
    <submittedName>
        <fullName evidence="1">Ig-like domain repeat protein</fullName>
    </submittedName>
</protein>
<proteinExistence type="predicted"/>
<evidence type="ECO:0000313" key="1">
    <source>
        <dbReference type="EMBL" id="MBE6500823.1"/>
    </source>
</evidence>
<name>A0A8T3V2W7_9EURY</name>
<dbReference type="InterPro" id="IPR013783">
    <property type="entry name" value="Ig-like_fold"/>
</dbReference>
<dbReference type="AlphaFoldDB" id="A0A8T3V2W7"/>
<evidence type="ECO:0000313" key="2">
    <source>
        <dbReference type="Proteomes" id="UP000783037"/>
    </source>
</evidence>
<dbReference type="Proteomes" id="UP000783037">
    <property type="component" value="Unassembled WGS sequence"/>
</dbReference>
<organism evidence="1 2">
    <name type="scientific">Methanobrevibacter thaueri</name>
    <dbReference type="NCBI Taxonomy" id="190975"/>
    <lineage>
        <taxon>Archaea</taxon>
        <taxon>Methanobacteriati</taxon>
        <taxon>Methanobacteriota</taxon>
        <taxon>Methanomada group</taxon>
        <taxon>Methanobacteria</taxon>
        <taxon>Methanobacteriales</taxon>
        <taxon>Methanobacteriaceae</taxon>
        <taxon>Methanobrevibacter</taxon>
    </lineage>
</organism>
<accession>A0A8T3V2W7</accession>
<reference evidence="1" key="1">
    <citation type="submission" date="2019-04" db="EMBL/GenBank/DDBJ databases">
        <title>Evolution of Biomass-Degrading Anaerobic Consortia Revealed by Metagenomics.</title>
        <authorList>
            <person name="Peng X."/>
        </authorList>
    </citation>
    <scope>NUCLEOTIDE SEQUENCE</scope>
    <source>
        <strain evidence="1">SIG18</strain>
    </source>
</reference>
<sequence length="987" mass="110012">MNIKINTICFIILLFLLIGTASAEEMDNETLQQTIKQPEDEICQISPESQDEVMAGCENMEKLEASLSNEKIEAGNSKKAYASPITDSKLKVNIKAPDVKMHYKDGSKLTVTVKDELKKAVKKSKVKITIDGKTYTKTTDSKGKASINLNLKSGKYTVTTTFDETKNYHKNSVKSTVTIKSTIKAGDFSKYYKNKASYSATFYDKKGKLLKNTNIKFKLSSKSHSVKTNKKGKGKLAIDLKPGTYSISSINSKTSETITKKITIRTILETGDLTMDEKDGSKFTVKVLNSNGKVSPNKKVTLKVNGKTYTPKSDSKGIAAQTIDLPAGKYSITTEYEGLVHTNHITVNAVMKTASFSHITMIPDYVNVTVPYAFHNSAYTLKTGNDGIIKLPKKDVFAIHISETKHYLFSTAPQPGIDANVICYKTYLVPFDGSSLKSDYNKANLKGDGVLISKANDYTQIEFRSTTQCDADLFGLTMDKHRDDIEIITYLQNDLIKARILFFTGSYDEVGLRSNLGKLYEKNAYEINYNNYDQLTMNNAESIMFTNTGKSVIYDDSRNSIMPSISREDIKTKLIVNGIEELEKSESISYGRSDLYNVVRGFEVLQSYAIINNKVTYATLDKWLKVNSGYLSRIGIMNIYGMFLAGLETAWLADEIADNYAKEFNVKWDRKRTTTILGGINFDDTYLHILNADMGMNVAGNNQNSAMFRLMNSFYLPNIESYVLNPVAERYSNNLTNSLDSLYESVENNKFSIAQIGEMFYILCEDGSNATIVINSTSGISNAIIIDDDFAYKGSLVPTSCDCCSVGTTPVDIISGIGNTYAKIKRSSGNIIDNIMNKIHPLTVAGYMVSNLVTGIAGKIVTGSLTLGLASTIGTMMGIHGAGNYIKNKFVDKKDWHWAYEHVAFTRDGYMQGKKFFNIPKDDGTYDYVEVTINPDGSLNRNDALYVGDGYTKKLSKSETYQYFTEEKWTACNIPRKYQIYEVPYPL</sequence>